<evidence type="ECO:0000256" key="10">
    <source>
        <dbReference type="SAM" id="MobiDB-lite"/>
    </source>
</evidence>
<comment type="subunit">
    <text evidence="3">Interacts with UHRF2/NIRF.</text>
</comment>
<keyword evidence="5" id="KW-0597">Phosphoprotein</keyword>
<feature type="compositionally biased region" description="Acidic residues" evidence="10">
    <location>
        <begin position="1"/>
        <end position="16"/>
    </location>
</feature>
<reference evidence="11" key="1">
    <citation type="submission" date="2014-12" db="EMBL/GenBank/DDBJ databases">
        <title>Insight into the proteome of Arion vulgaris.</title>
        <authorList>
            <person name="Aradska J."/>
            <person name="Bulat T."/>
            <person name="Smidak R."/>
            <person name="Sarate P."/>
            <person name="Gangsoo J."/>
            <person name="Sialana F."/>
            <person name="Bilban M."/>
            <person name="Lubec G."/>
        </authorList>
    </citation>
    <scope>NUCLEOTIDE SEQUENCE</scope>
    <source>
        <tissue evidence="11">Skin</tissue>
    </source>
</reference>
<feature type="region of interest" description="Disordered" evidence="10">
    <location>
        <begin position="62"/>
        <end position="157"/>
    </location>
</feature>
<dbReference type="PANTHER" id="PTHR16523">
    <property type="entry name" value="PEST PROTEOLYTIC SIGNAL-CONTAINING NUCLEAR PROTEIN"/>
    <property type="match status" value="1"/>
</dbReference>
<keyword evidence="9" id="KW-0131">Cell cycle</keyword>
<name>A0A0B6ZP78_9EUPU</name>
<dbReference type="AlphaFoldDB" id="A0A0B6ZP78"/>
<evidence type="ECO:0000256" key="2">
    <source>
        <dbReference type="ARBA" id="ARBA00004123"/>
    </source>
</evidence>
<evidence type="ECO:0000256" key="3">
    <source>
        <dbReference type="ARBA" id="ARBA00011097"/>
    </source>
</evidence>
<dbReference type="PANTHER" id="PTHR16523:SF6">
    <property type="entry name" value="PEST PROTEOLYTIC SIGNAL-CONTAINING NUCLEAR PROTEIN"/>
    <property type="match status" value="1"/>
</dbReference>
<dbReference type="GO" id="GO:0005634">
    <property type="term" value="C:nucleus"/>
    <property type="evidence" value="ECO:0007669"/>
    <property type="project" value="UniProtKB-SubCell"/>
</dbReference>
<feature type="region of interest" description="Disordered" evidence="10">
    <location>
        <begin position="1"/>
        <end position="41"/>
    </location>
</feature>
<gene>
    <name evidence="11" type="primary">ORF70423</name>
</gene>
<evidence type="ECO:0000313" key="11">
    <source>
        <dbReference type="EMBL" id="CEK69500.1"/>
    </source>
</evidence>
<dbReference type="Pfam" id="PF15473">
    <property type="entry name" value="PCNP"/>
    <property type="match status" value="1"/>
</dbReference>
<feature type="compositionally biased region" description="Basic and acidic residues" evidence="10">
    <location>
        <begin position="17"/>
        <end position="32"/>
    </location>
</feature>
<protein>
    <recommendedName>
        <fullName evidence="4">PEST proteolytic signal-containing nuclear protein</fullName>
    </recommendedName>
</protein>
<sequence>MADVYDDGADSSSDQDGEAKGHSAEKRRKTEPSDDAVPTKKISISLGAKPAVSQKITFNLAAGGPTKMTKVLPVQSKPSKTTLAAPIKMSLNPSQKTKEPPPIVQKSALAARVFDDSDESDGEEMPPEAKMRMKNIGRDTPTASGPNSYGKGKQGFIDRQKIIEKQLKADMEKVSGDNRSLHKTT</sequence>
<evidence type="ECO:0000256" key="9">
    <source>
        <dbReference type="ARBA" id="ARBA00023306"/>
    </source>
</evidence>
<proteinExistence type="predicted"/>
<feature type="compositionally biased region" description="Acidic residues" evidence="10">
    <location>
        <begin position="116"/>
        <end position="126"/>
    </location>
</feature>
<accession>A0A0B6ZP78</accession>
<dbReference type="GO" id="GO:0043161">
    <property type="term" value="P:proteasome-mediated ubiquitin-dependent protein catabolic process"/>
    <property type="evidence" value="ECO:0007669"/>
    <property type="project" value="TreeGrafter"/>
</dbReference>
<evidence type="ECO:0000256" key="6">
    <source>
        <dbReference type="ARBA" id="ARBA00022843"/>
    </source>
</evidence>
<dbReference type="GO" id="GO:0016567">
    <property type="term" value="P:protein ubiquitination"/>
    <property type="evidence" value="ECO:0007669"/>
    <property type="project" value="InterPro"/>
</dbReference>
<keyword evidence="7" id="KW-0007">Acetylation</keyword>
<comment type="function">
    <text evidence="1">May be involved in cell cycle regulation.</text>
</comment>
<comment type="subcellular location">
    <subcellularLocation>
        <location evidence="2">Nucleus</location>
    </subcellularLocation>
</comment>
<dbReference type="EMBL" id="HACG01022635">
    <property type="protein sequence ID" value="CEK69500.1"/>
    <property type="molecule type" value="Transcribed_RNA"/>
</dbReference>
<keyword evidence="8" id="KW-0539">Nucleus</keyword>
<evidence type="ECO:0000256" key="4">
    <source>
        <dbReference type="ARBA" id="ARBA00022059"/>
    </source>
</evidence>
<evidence type="ECO:0000256" key="7">
    <source>
        <dbReference type="ARBA" id="ARBA00022990"/>
    </source>
</evidence>
<dbReference type="InterPro" id="IPR029169">
    <property type="entry name" value="PCNP"/>
</dbReference>
<keyword evidence="6" id="KW-0832">Ubl conjugation</keyword>
<evidence type="ECO:0000256" key="5">
    <source>
        <dbReference type="ARBA" id="ARBA00022553"/>
    </source>
</evidence>
<organism evidence="11">
    <name type="scientific">Arion vulgaris</name>
    <dbReference type="NCBI Taxonomy" id="1028688"/>
    <lineage>
        <taxon>Eukaryota</taxon>
        <taxon>Metazoa</taxon>
        <taxon>Spiralia</taxon>
        <taxon>Lophotrochozoa</taxon>
        <taxon>Mollusca</taxon>
        <taxon>Gastropoda</taxon>
        <taxon>Heterobranchia</taxon>
        <taxon>Euthyneura</taxon>
        <taxon>Panpulmonata</taxon>
        <taxon>Eupulmonata</taxon>
        <taxon>Stylommatophora</taxon>
        <taxon>Helicina</taxon>
        <taxon>Arionoidea</taxon>
        <taxon>Arionidae</taxon>
        <taxon>Arion</taxon>
    </lineage>
</organism>
<evidence type="ECO:0000256" key="8">
    <source>
        <dbReference type="ARBA" id="ARBA00023242"/>
    </source>
</evidence>
<evidence type="ECO:0000256" key="1">
    <source>
        <dbReference type="ARBA" id="ARBA00002646"/>
    </source>
</evidence>